<evidence type="ECO:0000256" key="1">
    <source>
        <dbReference type="ARBA" id="ARBA00004127"/>
    </source>
</evidence>
<evidence type="ECO:0000256" key="4">
    <source>
        <dbReference type="ARBA" id="ARBA00022692"/>
    </source>
</evidence>
<feature type="transmembrane region" description="Helical" evidence="9">
    <location>
        <begin position="46"/>
        <end position="67"/>
    </location>
</feature>
<dbReference type="Proteomes" id="UP001642360">
    <property type="component" value="Unassembled WGS sequence"/>
</dbReference>
<proteinExistence type="predicted"/>
<feature type="binding site" evidence="8">
    <location>
        <position position="214"/>
    </location>
    <ligand>
        <name>Mn(2+)</name>
        <dbReference type="ChEBI" id="CHEBI:29035"/>
    </ligand>
</feature>
<dbReference type="EMBL" id="CAUOFW020001812">
    <property type="protein sequence ID" value="CAK9148836.1"/>
    <property type="molecule type" value="Genomic_DNA"/>
</dbReference>
<evidence type="ECO:0000256" key="3">
    <source>
        <dbReference type="ARBA" id="ARBA00022679"/>
    </source>
</evidence>
<keyword evidence="6 9" id="KW-0472">Membrane</keyword>
<dbReference type="InterPro" id="IPR005150">
    <property type="entry name" value="Cellulose_synth"/>
</dbReference>
<reference evidence="10 11" key="1">
    <citation type="submission" date="2024-02" db="EMBL/GenBank/DDBJ databases">
        <authorList>
            <person name="Vignale AGUSTIN F."/>
            <person name="Sosa J E."/>
            <person name="Modenutti C."/>
        </authorList>
    </citation>
    <scope>NUCLEOTIDE SEQUENCE [LARGE SCALE GENOMIC DNA]</scope>
</reference>
<keyword evidence="4 9" id="KW-0812">Transmembrane</keyword>
<organism evidence="10 11">
    <name type="scientific">Ilex paraguariensis</name>
    <name type="common">yerba mate</name>
    <dbReference type="NCBI Taxonomy" id="185542"/>
    <lineage>
        <taxon>Eukaryota</taxon>
        <taxon>Viridiplantae</taxon>
        <taxon>Streptophyta</taxon>
        <taxon>Embryophyta</taxon>
        <taxon>Tracheophyta</taxon>
        <taxon>Spermatophyta</taxon>
        <taxon>Magnoliopsida</taxon>
        <taxon>eudicotyledons</taxon>
        <taxon>Gunneridae</taxon>
        <taxon>Pentapetalae</taxon>
        <taxon>asterids</taxon>
        <taxon>campanulids</taxon>
        <taxon>Aquifoliales</taxon>
        <taxon>Aquifoliaceae</taxon>
        <taxon>Ilex</taxon>
    </lineage>
</organism>
<evidence type="ECO:0000313" key="11">
    <source>
        <dbReference type="Proteomes" id="UP001642360"/>
    </source>
</evidence>
<keyword evidence="5 9" id="KW-1133">Transmembrane helix</keyword>
<comment type="caution">
    <text evidence="10">The sequence shown here is derived from an EMBL/GenBank/DDBJ whole genome shotgun (WGS) entry which is preliminary data.</text>
</comment>
<feature type="binding site" evidence="8">
    <location>
        <position position="238"/>
    </location>
    <ligand>
        <name>Mn(2+)</name>
        <dbReference type="ChEBI" id="CHEBI:29035"/>
    </ligand>
</feature>
<gene>
    <name evidence="10" type="ORF">ILEXP_LOCUS16824</name>
</gene>
<dbReference type="Pfam" id="PF03552">
    <property type="entry name" value="Cellulose_synt"/>
    <property type="match status" value="1"/>
</dbReference>
<keyword evidence="7" id="KW-0961">Cell wall biogenesis/degradation</keyword>
<dbReference type="Gene3D" id="3.90.550.10">
    <property type="entry name" value="Spore Coat Polysaccharide Biosynthesis Protein SpsA, Chain A"/>
    <property type="match status" value="1"/>
</dbReference>
<evidence type="ECO:0008006" key="12">
    <source>
        <dbReference type="Google" id="ProtNLM"/>
    </source>
</evidence>
<evidence type="ECO:0000256" key="2">
    <source>
        <dbReference type="ARBA" id="ARBA00022676"/>
    </source>
</evidence>
<dbReference type="PANTHER" id="PTHR13301">
    <property type="entry name" value="X-BOX TRANSCRIPTION FACTOR-RELATED"/>
    <property type="match status" value="1"/>
</dbReference>
<name>A0ABC8RV34_9AQUA</name>
<dbReference type="GO" id="GO:0071555">
    <property type="term" value="P:cell wall organization"/>
    <property type="evidence" value="ECO:0007669"/>
    <property type="project" value="UniProtKB-KW"/>
</dbReference>
<sequence length="298" mass="34658">MANPSSLPLQEQKPRKNTIPRVVELIILFLLLSLLVYRLFHLGDHGWPWVLAFCCESWFTLIWILSLNNKWNPVYNKTYPERLLHWKPAHELPSVDMFVTTADPSLNRRLSPAPFRYYNGESSWSEDSSLEFQDEWKKIKDEYEKLCQKIEEASQTSAPWDLTVDFAAFSHTERRNHPTIIKVIWENKEDLPNGLPHLVYISREKLPKHPHHFKAGAMNVLTRVSGVMTNAPFMLNVDCDMYANNPQMVLHAMCMLLGAKNERDSGFVQYPQCFYDGLKDDPFGNQLVALFEVRAKFS</sequence>
<feature type="transmembrane region" description="Helical" evidence="9">
    <location>
        <begin position="21"/>
        <end position="40"/>
    </location>
</feature>
<dbReference type="GO" id="GO:0012505">
    <property type="term" value="C:endomembrane system"/>
    <property type="evidence" value="ECO:0007669"/>
    <property type="project" value="UniProtKB-SubCell"/>
</dbReference>
<evidence type="ECO:0000256" key="5">
    <source>
        <dbReference type="ARBA" id="ARBA00022989"/>
    </source>
</evidence>
<dbReference type="AlphaFoldDB" id="A0ABC8RV34"/>
<evidence type="ECO:0000256" key="9">
    <source>
        <dbReference type="SAM" id="Phobius"/>
    </source>
</evidence>
<evidence type="ECO:0000256" key="8">
    <source>
        <dbReference type="PIRSR" id="PIRSR605150-3"/>
    </source>
</evidence>
<comment type="subcellular location">
    <subcellularLocation>
        <location evidence="1">Endomembrane system</location>
        <topology evidence="1">Multi-pass membrane protein</topology>
    </subcellularLocation>
</comment>
<evidence type="ECO:0000313" key="10">
    <source>
        <dbReference type="EMBL" id="CAK9148836.1"/>
    </source>
</evidence>
<keyword evidence="11" id="KW-1185">Reference proteome</keyword>
<accession>A0ABC8RV34</accession>
<evidence type="ECO:0000256" key="6">
    <source>
        <dbReference type="ARBA" id="ARBA00023136"/>
    </source>
</evidence>
<dbReference type="GO" id="GO:0016757">
    <property type="term" value="F:glycosyltransferase activity"/>
    <property type="evidence" value="ECO:0007669"/>
    <property type="project" value="UniProtKB-KW"/>
</dbReference>
<dbReference type="InterPro" id="IPR029044">
    <property type="entry name" value="Nucleotide-diphossugar_trans"/>
</dbReference>
<keyword evidence="3" id="KW-0808">Transferase</keyword>
<evidence type="ECO:0000256" key="7">
    <source>
        <dbReference type="ARBA" id="ARBA00023316"/>
    </source>
</evidence>
<protein>
    <recommendedName>
        <fullName evidence="12">Cellulose synthase</fullName>
    </recommendedName>
</protein>
<keyword evidence="2" id="KW-0328">Glycosyltransferase</keyword>